<feature type="domain" description="Ribosomal RNA adenine methylase transferase N-terminal" evidence="6">
    <location>
        <begin position="1"/>
        <end position="91"/>
    </location>
</feature>
<comment type="caution">
    <text evidence="7">The sequence shown here is derived from an EMBL/GenBank/DDBJ whole genome shotgun (WGS) entry which is preliminary data.</text>
</comment>
<comment type="caution">
    <text evidence="5">Lacks conserved residue(s) required for the propagation of feature annotation.</text>
</comment>
<evidence type="ECO:0000256" key="2">
    <source>
        <dbReference type="ARBA" id="ARBA00022679"/>
    </source>
</evidence>
<gene>
    <name evidence="7" type="ORF">ISN26_03410</name>
</gene>
<organism evidence="7 8">
    <name type="scientific">Candidatus Amphirhobacter heronislandensis</name>
    <dbReference type="NCBI Taxonomy" id="1732024"/>
    <lineage>
        <taxon>Bacteria</taxon>
        <taxon>Pseudomonadati</taxon>
        <taxon>Pseudomonadota</taxon>
        <taxon>Gammaproteobacteria</taxon>
        <taxon>Candidatus Tethybacterales</taxon>
        <taxon>Candidatus Tethybacteraceae</taxon>
        <taxon>Candidatus Amphirhobacter</taxon>
    </lineage>
</organism>
<dbReference type="GO" id="GO:0005829">
    <property type="term" value="C:cytosol"/>
    <property type="evidence" value="ECO:0007669"/>
    <property type="project" value="TreeGrafter"/>
</dbReference>
<dbReference type="PANTHER" id="PTHR11727:SF7">
    <property type="entry name" value="DIMETHYLADENOSINE TRANSFERASE-RELATED"/>
    <property type="match status" value="1"/>
</dbReference>
<keyword evidence="4 5" id="KW-0694">RNA-binding</keyword>
<comment type="similarity">
    <text evidence="5">Belongs to the class I-like SAM-binding methyltransferase superfamily. rRNA adenine N(6)-methyltransferase family.</text>
</comment>
<evidence type="ECO:0000256" key="3">
    <source>
        <dbReference type="ARBA" id="ARBA00022691"/>
    </source>
</evidence>
<keyword evidence="1 5" id="KW-0489">Methyltransferase</keyword>
<keyword evidence="2 5" id="KW-0808">Transferase</keyword>
<dbReference type="PANTHER" id="PTHR11727">
    <property type="entry name" value="DIMETHYLADENOSINE TRANSFERASE"/>
    <property type="match status" value="1"/>
</dbReference>
<proteinExistence type="inferred from homology"/>
<evidence type="ECO:0000313" key="8">
    <source>
        <dbReference type="Proteomes" id="UP000604381"/>
    </source>
</evidence>
<dbReference type="Gene3D" id="1.10.8.100">
    <property type="entry name" value="Ribosomal RNA adenine dimethylase-like, domain 2"/>
    <property type="match status" value="1"/>
</dbReference>
<dbReference type="SMART" id="SM00650">
    <property type="entry name" value="rADc"/>
    <property type="match status" value="1"/>
</dbReference>
<evidence type="ECO:0000259" key="6">
    <source>
        <dbReference type="SMART" id="SM00650"/>
    </source>
</evidence>
<evidence type="ECO:0000256" key="4">
    <source>
        <dbReference type="ARBA" id="ARBA00022884"/>
    </source>
</evidence>
<feature type="non-terminal residue" evidence="7">
    <location>
        <position position="1"/>
    </location>
</feature>
<feature type="binding site" evidence="5">
    <location>
        <position position="20"/>
    </location>
    <ligand>
        <name>S-adenosyl-L-methionine</name>
        <dbReference type="ChEBI" id="CHEBI:59789"/>
    </ligand>
</feature>
<sequence>GDAAKPWPAPAADPWRLAGNIPYAISSPVVERLLGLQRPPADVHLLLQLEFARRLVARPGGKDYSRFEVPAEAFAPPPRVLSAVVRLAPNRNAASIADPGLYAELLRQAFGQRRKQLRNSLAAMPVESLARYGGRRAEELEFADYVFMANELARARRG</sequence>
<dbReference type="PROSITE" id="PS51689">
    <property type="entry name" value="SAM_RNA_A_N6_MT"/>
    <property type="match status" value="1"/>
</dbReference>
<dbReference type="SUPFAM" id="SSF53335">
    <property type="entry name" value="S-adenosyl-L-methionine-dependent methyltransferases"/>
    <property type="match status" value="1"/>
</dbReference>
<feature type="binding site" evidence="5">
    <location>
        <position position="2"/>
    </location>
    <ligand>
        <name>S-adenosyl-L-methionine</name>
        <dbReference type="ChEBI" id="CHEBI:59789"/>
    </ligand>
</feature>
<dbReference type="AlphaFoldDB" id="A0A930UBZ0"/>
<keyword evidence="8" id="KW-1185">Reference proteome</keyword>
<evidence type="ECO:0000256" key="1">
    <source>
        <dbReference type="ARBA" id="ARBA00022603"/>
    </source>
</evidence>
<dbReference type="InterPro" id="IPR023165">
    <property type="entry name" value="rRNA_Ade_diMease-like_C"/>
</dbReference>
<dbReference type="Gene3D" id="3.40.50.150">
    <property type="entry name" value="Vaccinia Virus protein VP39"/>
    <property type="match status" value="1"/>
</dbReference>
<dbReference type="InterPro" id="IPR001737">
    <property type="entry name" value="KsgA/Erm"/>
</dbReference>
<dbReference type="Pfam" id="PF00398">
    <property type="entry name" value="RrnaAD"/>
    <property type="match status" value="1"/>
</dbReference>
<name>A0A930UBZ0_9GAMM</name>
<reference evidence="7" key="1">
    <citation type="submission" date="2020-10" db="EMBL/GenBank/DDBJ databases">
        <title>An improved Amphimedon queenslandica hologenome assembly reveals how three proteobacterial symbionts can extend the metabolic phenotypic of their marine sponge host.</title>
        <authorList>
            <person name="Degnan B."/>
            <person name="Degnan S."/>
            <person name="Xiang X."/>
        </authorList>
    </citation>
    <scope>NUCLEOTIDE SEQUENCE</scope>
    <source>
        <strain evidence="7">AqS2</strain>
    </source>
</reference>
<protein>
    <submittedName>
        <fullName evidence="7">16S rRNA (Adenine(1518)-N(6)/adenine(1519)-N(6))-dimethyltransferase</fullName>
    </submittedName>
</protein>
<dbReference type="GO" id="GO:0003723">
    <property type="term" value="F:RNA binding"/>
    <property type="evidence" value="ECO:0007669"/>
    <property type="project" value="UniProtKB-UniRule"/>
</dbReference>
<evidence type="ECO:0000313" key="7">
    <source>
        <dbReference type="EMBL" id="MBF2735120.1"/>
    </source>
</evidence>
<feature type="binding site" evidence="5">
    <location>
        <position position="1"/>
    </location>
    <ligand>
        <name>S-adenosyl-L-methionine</name>
        <dbReference type="ChEBI" id="CHEBI:59789"/>
    </ligand>
</feature>
<dbReference type="GO" id="GO:0000179">
    <property type="term" value="F:rRNA (adenine-N6,N6-)-dimethyltransferase activity"/>
    <property type="evidence" value="ECO:0007669"/>
    <property type="project" value="UniProtKB-UniRule"/>
</dbReference>
<dbReference type="InterPro" id="IPR020598">
    <property type="entry name" value="rRNA_Ade_methylase_Trfase_N"/>
</dbReference>
<accession>A0A930UBZ0</accession>
<evidence type="ECO:0000256" key="5">
    <source>
        <dbReference type="PROSITE-ProRule" id="PRU01026"/>
    </source>
</evidence>
<dbReference type="EMBL" id="JADHEI010000033">
    <property type="protein sequence ID" value="MBF2735120.1"/>
    <property type="molecule type" value="Genomic_DNA"/>
</dbReference>
<dbReference type="InterPro" id="IPR029063">
    <property type="entry name" value="SAM-dependent_MTases_sf"/>
</dbReference>
<dbReference type="Proteomes" id="UP000604381">
    <property type="component" value="Unassembled WGS sequence"/>
</dbReference>
<keyword evidence="3 5" id="KW-0949">S-adenosyl-L-methionine</keyword>